<feature type="compositionally biased region" description="Polar residues" evidence="1">
    <location>
        <begin position="259"/>
        <end position="269"/>
    </location>
</feature>
<keyword evidence="4" id="KW-1185">Reference proteome</keyword>
<feature type="compositionally biased region" description="Low complexity" evidence="1">
    <location>
        <begin position="15"/>
        <end position="26"/>
    </location>
</feature>
<reference evidence="3" key="1">
    <citation type="submission" date="2022-07" db="EMBL/GenBank/DDBJ databases">
        <title>Genome Sequence of Agrocybe chaxingu.</title>
        <authorList>
            <person name="Buettner E."/>
        </authorList>
    </citation>
    <scope>NUCLEOTIDE SEQUENCE</scope>
    <source>
        <strain evidence="3">MP-N11</strain>
    </source>
</reference>
<sequence length="359" mass="39438">MQRTSLPPPPPSLPQNPNSSASPPNAMYQYQQPGTSYAYPTYYSPHYAQAYYQPAVVQSTGQHNNSFASTGTSSYLRVGKSKKKKDGWDADPSLKGKAIPILGTNIVLDTPEVIDAWIAERKKRFPTAAYVEDKKRKREEAIARGQLDMTNTGGRQNKRQKIDNNHNHNPRNAAHGNNGRNAFQGRRHGQFSGNHGTQESGARSRVPDAGWPRNGKTKAKGSAPSTSKRAPSPSPSYPSDSDRSGEDDDCSDEPEIFSSKASLPAISSQAKEESPKPDGGSEPLPAQPQKNKDLVRPKKTLPLQPRQAPHNPFASRPSLLRNLLLPEIRATISNLSQAIRFLVDNDFLREVELKPAQFG</sequence>
<protein>
    <recommendedName>
        <fullName evidence="2">FMR1-interacting protein 1 conserved domain-containing protein</fullName>
    </recommendedName>
</protein>
<comment type="caution">
    <text evidence="3">The sequence shown here is derived from an EMBL/GenBank/DDBJ whole genome shotgun (WGS) entry which is preliminary data.</text>
</comment>
<feature type="region of interest" description="Disordered" evidence="1">
    <location>
        <begin position="141"/>
        <end position="315"/>
    </location>
</feature>
<dbReference type="AlphaFoldDB" id="A0A9W8KCA6"/>
<name>A0A9W8KCA6_9AGAR</name>
<dbReference type="Proteomes" id="UP001148786">
    <property type="component" value="Unassembled WGS sequence"/>
</dbReference>
<gene>
    <name evidence="3" type="ORF">NLJ89_g2418</name>
</gene>
<feature type="compositionally biased region" description="Pro residues" evidence="1">
    <location>
        <begin position="1"/>
        <end position="14"/>
    </location>
</feature>
<evidence type="ECO:0000313" key="3">
    <source>
        <dbReference type="EMBL" id="KAJ3514369.1"/>
    </source>
</evidence>
<evidence type="ECO:0000259" key="2">
    <source>
        <dbReference type="Pfam" id="PF10453"/>
    </source>
</evidence>
<dbReference type="Pfam" id="PF10453">
    <property type="entry name" value="NUFIP1"/>
    <property type="match status" value="1"/>
</dbReference>
<feature type="compositionally biased region" description="Acidic residues" evidence="1">
    <location>
        <begin position="245"/>
        <end position="255"/>
    </location>
</feature>
<dbReference type="GO" id="GO:0000492">
    <property type="term" value="P:box C/D snoRNP assembly"/>
    <property type="evidence" value="ECO:0007669"/>
    <property type="project" value="TreeGrafter"/>
</dbReference>
<evidence type="ECO:0000256" key="1">
    <source>
        <dbReference type="SAM" id="MobiDB-lite"/>
    </source>
</evidence>
<dbReference type="OrthoDB" id="273070at2759"/>
<dbReference type="InterPro" id="IPR039136">
    <property type="entry name" value="NUFIP1-like"/>
</dbReference>
<accession>A0A9W8KCA6</accession>
<proteinExistence type="predicted"/>
<feature type="region of interest" description="Disordered" evidence="1">
    <location>
        <begin position="1"/>
        <end position="32"/>
    </location>
</feature>
<feature type="compositionally biased region" description="Low complexity" evidence="1">
    <location>
        <begin position="170"/>
        <end position="182"/>
    </location>
</feature>
<dbReference type="InterPro" id="IPR019496">
    <property type="entry name" value="NUFIP1_cons_dom"/>
</dbReference>
<evidence type="ECO:0000313" key="4">
    <source>
        <dbReference type="Proteomes" id="UP001148786"/>
    </source>
</evidence>
<feature type="domain" description="FMR1-interacting protein 1 conserved" evidence="2">
    <location>
        <begin position="95"/>
        <end position="146"/>
    </location>
</feature>
<dbReference type="GO" id="GO:0005634">
    <property type="term" value="C:nucleus"/>
    <property type="evidence" value="ECO:0007669"/>
    <property type="project" value="TreeGrafter"/>
</dbReference>
<dbReference type="EMBL" id="JANKHO010000148">
    <property type="protein sequence ID" value="KAJ3514369.1"/>
    <property type="molecule type" value="Genomic_DNA"/>
</dbReference>
<dbReference type="GO" id="GO:0003723">
    <property type="term" value="F:RNA binding"/>
    <property type="evidence" value="ECO:0007669"/>
    <property type="project" value="InterPro"/>
</dbReference>
<organism evidence="3 4">
    <name type="scientific">Agrocybe chaxingu</name>
    <dbReference type="NCBI Taxonomy" id="84603"/>
    <lineage>
        <taxon>Eukaryota</taxon>
        <taxon>Fungi</taxon>
        <taxon>Dikarya</taxon>
        <taxon>Basidiomycota</taxon>
        <taxon>Agaricomycotina</taxon>
        <taxon>Agaricomycetes</taxon>
        <taxon>Agaricomycetidae</taxon>
        <taxon>Agaricales</taxon>
        <taxon>Agaricineae</taxon>
        <taxon>Strophariaceae</taxon>
        <taxon>Agrocybe</taxon>
    </lineage>
</organism>
<dbReference type="PANTHER" id="PTHR13309:SF0">
    <property type="entry name" value="FMR1-INTERACTING PROTEIN NUFIP1"/>
    <property type="match status" value="1"/>
</dbReference>
<feature type="compositionally biased region" description="Polar residues" evidence="1">
    <location>
        <begin position="191"/>
        <end position="201"/>
    </location>
</feature>
<dbReference type="PANTHER" id="PTHR13309">
    <property type="entry name" value="NUCLEAR FRAGILE X MENTAL RETARDATION PROTEIN INTERACTING PROTEIN 1"/>
    <property type="match status" value="1"/>
</dbReference>